<evidence type="ECO:0000313" key="3">
    <source>
        <dbReference type="Proteomes" id="UP000699042"/>
    </source>
</evidence>
<dbReference type="EMBL" id="JAESDN010000001">
    <property type="protein sequence ID" value="KAG7059208.1"/>
    <property type="molecule type" value="Genomic_DNA"/>
</dbReference>
<dbReference type="AlphaFoldDB" id="A0A9P7RIG5"/>
<organism evidence="2 3">
    <name type="scientific">Colletotrichum scovillei</name>
    <dbReference type="NCBI Taxonomy" id="1209932"/>
    <lineage>
        <taxon>Eukaryota</taxon>
        <taxon>Fungi</taxon>
        <taxon>Dikarya</taxon>
        <taxon>Ascomycota</taxon>
        <taxon>Pezizomycotina</taxon>
        <taxon>Sordariomycetes</taxon>
        <taxon>Hypocreomycetidae</taxon>
        <taxon>Glomerellales</taxon>
        <taxon>Glomerellaceae</taxon>
        <taxon>Colletotrichum</taxon>
        <taxon>Colletotrichum acutatum species complex</taxon>
    </lineage>
</organism>
<keyword evidence="3" id="KW-1185">Reference proteome</keyword>
<sequence>LRTGWGVLATRTSQKHPAKAVTVAEPDQNDRCGDLTARRR</sequence>
<reference evidence="2" key="1">
    <citation type="submission" date="2021-05" db="EMBL/GenBank/DDBJ databases">
        <title>Comparative genomics of three Colletotrichum scovillei strains and genetic complementation revealed genes involved fungal growth and virulence on chili pepper.</title>
        <authorList>
            <person name="Hsieh D.-K."/>
            <person name="Chuang S.-C."/>
            <person name="Chen C.-Y."/>
            <person name="Chao Y.-T."/>
            <person name="Lu M.-Y.J."/>
            <person name="Lee M.-H."/>
            <person name="Shih M.-C."/>
        </authorList>
    </citation>
    <scope>NUCLEOTIDE SEQUENCE</scope>
    <source>
        <strain evidence="2">Coll-153</strain>
    </source>
</reference>
<feature type="compositionally biased region" description="Basic and acidic residues" evidence="1">
    <location>
        <begin position="28"/>
        <end position="40"/>
    </location>
</feature>
<gene>
    <name evidence="2" type="ORF">JMJ77_006576</name>
</gene>
<proteinExistence type="predicted"/>
<dbReference type="Proteomes" id="UP000699042">
    <property type="component" value="Unassembled WGS sequence"/>
</dbReference>
<accession>A0A9P7RIG5</accession>
<comment type="caution">
    <text evidence="2">The sequence shown here is derived from an EMBL/GenBank/DDBJ whole genome shotgun (WGS) entry which is preliminary data.</text>
</comment>
<protein>
    <submittedName>
        <fullName evidence="2">Uncharacterized protein</fullName>
    </submittedName>
</protein>
<name>A0A9P7RIG5_9PEZI</name>
<feature type="region of interest" description="Disordered" evidence="1">
    <location>
        <begin position="1"/>
        <end position="40"/>
    </location>
</feature>
<feature type="non-terminal residue" evidence="2">
    <location>
        <position position="1"/>
    </location>
</feature>
<evidence type="ECO:0000256" key="1">
    <source>
        <dbReference type="SAM" id="MobiDB-lite"/>
    </source>
</evidence>
<evidence type="ECO:0000313" key="2">
    <source>
        <dbReference type="EMBL" id="KAG7059208.1"/>
    </source>
</evidence>